<protein>
    <submittedName>
        <fullName evidence="2">Uncharacterized protein</fullName>
    </submittedName>
</protein>
<reference evidence="2" key="1">
    <citation type="submission" date="2020-05" db="EMBL/GenBank/DDBJ databases">
        <title>Mycena genomes resolve the evolution of fungal bioluminescence.</title>
        <authorList>
            <person name="Tsai I.J."/>
        </authorList>
    </citation>
    <scope>NUCLEOTIDE SEQUENCE</scope>
    <source>
        <strain evidence="2">110903Hualien_Pintung</strain>
    </source>
</reference>
<organism evidence="2 3">
    <name type="scientific">Mycena chlorophos</name>
    <name type="common">Agaric fungus</name>
    <name type="synonym">Agaricus chlorophos</name>
    <dbReference type="NCBI Taxonomy" id="658473"/>
    <lineage>
        <taxon>Eukaryota</taxon>
        <taxon>Fungi</taxon>
        <taxon>Dikarya</taxon>
        <taxon>Basidiomycota</taxon>
        <taxon>Agaricomycotina</taxon>
        <taxon>Agaricomycetes</taxon>
        <taxon>Agaricomycetidae</taxon>
        <taxon>Agaricales</taxon>
        <taxon>Marasmiineae</taxon>
        <taxon>Mycenaceae</taxon>
        <taxon>Mycena</taxon>
    </lineage>
</organism>
<accession>A0A8H6SYC1</accession>
<evidence type="ECO:0000256" key="1">
    <source>
        <dbReference type="SAM" id="MobiDB-lite"/>
    </source>
</evidence>
<name>A0A8H6SYC1_MYCCL</name>
<evidence type="ECO:0000313" key="2">
    <source>
        <dbReference type="EMBL" id="KAF7308248.1"/>
    </source>
</evidence>
<comment type="caution">
    <text evidence="2">The sequence shown here is derived from an EMBL/GenBank/DDBJ whole genome shotgun (WGS) entry which is preliminary data.</text>
</comment>
<proteinExistence type="predicted"/>
<dbReference type="AlphaFoldDB" id="A0A8H6SYC1"/>
<dbReference type="Proteomes" id="UP000613580">
    <property type="component" value="Unassembled WGS sequence"/>
</dbReference>
<keyword evidence="3" id="KW-1185">Reference proteome</keyword>
<sequence length="87" mass="9582">MIDQHQPNPDSEIVPHGQASNMPSKAPCVSNPTDPHPSRTRNGSLRHRFSYQTQRRSLGVARVEIIDQLLQTTNSSGAARMSRHAPG</sequence>
<gene>
    <name evidence="2" type="ORF">HMN09_00672700</name>
</gene>
<dbReference type="EMBL" id="JACAZE010000008">
    <property type="protein sequence ID" value="KAF7308248.1"/>
    <property type="molecule type" value="Genomic_DNA"/>
</dbReference>
<feature type="region of interest" description="Disordered" evidence="1">
    <location>
        <begin position="1"/>
        <end position="50"/>
    </location>
</feature>
<evidence type="ECO:0000313" key="3">
    <source>
        <dbReference type="Proteomes" id="UP000613580"/>
    </source>
</evidence>